<evidence type="ECO:0000313" key="1">
    <source>
        <dbReference type="EMBL" id="RAK83037.1"/>
    </source>
</evidence>
<accession>A0ACD1HXV8</accession>
<keyword evidence="2" id="KW-1185">Reference proteome</keyword>
<proteinExistence type="predicted"/>
<sequence>FYKIILEKLKAAYNYIIKNLKKKFIIFNTVLFISFILIIKKPGRELYLYINY</sequence>
<dbReference type="EMBL" id="KZ824600">
    <property type="protein sequence ID" value="RAK83037.1"/>
    <property type="molecule type" value="Genomic_DNA"/>
</dbReference>
<reference evidence="1" key="1">
    <citation type="submission" date="2018-02" db="EMBL/GenBank/DDBJ databases">
        <title>The genomes of Aspergillus section Nigri reveals drivers in fungal speciation.</title>
        <authorList>
            <consortium name="DOE Joint Genome Institute"/>
            <person name="Vesth T.C."/>
            <person name="Nybo J."/>
            <person name="Theobald S."/>
            <person name="Brandl J."/>
            <person name="Frisvad J.C."/>
            <person name="Nielsen K.F."/>
            <person name="Lyhne E.K."/>
            <person name="Kogle M.E."/>
            <person name="Kuo A."/>
            <person name="Riley R."/>
            <person name="Clum A."/>
            <person name="Nolan M."/>
            <person name="Lipzen A."/>
            <person name="Salamov A."/>
            <person name="Henrissat B."/>
            <person name="Wiebenga A."/>
            <person name="De vries R.P."/>
            <person name="Grigoriev I.V."/>
            <person name="Mortensen U.H."/>
            <person name="Andersen M.R."/>
            <person name="Baker S.E."/>
        </authorList>
    </citation>
    <scope>NUCLEOTIDE SEQUENCE</scope>
    <source>
        <strain evidence="1">CBS 115574</strain>
    </source>
</reference>
<organism evidence="1 2">
    <name type="scientific">Aspergillus costaricaensis CBS 115574</name>
    <dbReference type="NCBI Taxonomy" id="1448317"/>
    <lineage>
        <taxon>Eukaryota</taxon>
        <taxon>Fungi</taxon>
        <taxon>Dikarya</taxon>
        <taxon>Ascomycota</taxon>
        <taxon>Pezizomycotina</taxon>
        <taxon>Eurotiomycetes</taxon>
        <taxon>Eurotiomycetidae</taxon>
        <taxon>Eurotiales</taxon>
        <taxon>Aspergillaceae</taxon>
        <taxon>Aspergillus</taxon>
        <taxon>Aspergillus subgen. Circumdati</taxon>
    </lineage>
</organism>
<gene>
    <name evidence="1" type="ORF">BO79DRAFT_161823</name>
</gene>
<name>A0ACD1HXV8_9EURO</name>
<evidence type="ECO:0000313" key="2">
    <source>
        <dbReference type="Proteomes" id="UP000249748"/>
    </source>
</evidence>
<feature type="non-terminal residue" evidence="1">
    <location>
        <position position="1"/>
    </location>
</feature>
<protein>
    <submittedName>
        <fullName evidence="1">Uncharacterized protein</fullName>
    </submittedName>
</protein>
<dbReference type="Proteomes" id="UP000249748">
    <property type="component" value="Unassembled WGS sequence"/>
</dbReference>